<organism evidence="2">
    <name type="scientific">Amphimedon queenslandica</name>
    <name type="common">Sponge</name>
    <dbReference type="NCBI Taxonomy" id="400682"/>
    <lineage>
        <taxon>Eukaryota</taxon>
        <taxon>Metazoa</taxon>
        <taxon>Porifera</taxon>
        <taxon>Demospongiae</taxon>
        <taxon>Heteroscleromorpha</taxon>
        <taxon>Haplosclerida</taxon>
        <taxon>Niphatidae</taxon>
        <taxon>Amphimedon</taxon>
    </lineage>
</organism>
<sequence length="161" mass="18289">MTELRLVSTLFFKKEGFARLSPLGIVISRSTLINDSENEIENDDKNDYDRDNDDDDHVDKVDRGDSGNNESDALEVDEDRMSEDSLHQLMDDDNDYIIPPACSLIISSSCDAEVEEMDVEHLPDKSCKDISDIPSFNFTSLKIIGDYVDKNVNPQYRRSCN</sequence>
<proteinExistence type="predicted"/>
<dbReference type="AlphaFoldDB" id="A0A1X7UKB2"/>
<accession>A0A1X7UKB2</accession>
<feature type="compositionally biased region" description="Acidic residues" evidence="1">
    <location>
        <begin position="72"/>
        <end position="81"/>
    </location>
</feature>
<feature type="region of interest" description="Disordered" evidence="1">
    <location>
        <begin position="38"/>
        <end position="83"/>
    </location>
</feature>
<reference evidence="2" key="1">
    <citation type="submission" date="2017-05" db="UniProtKB">
        <authorList>
            <consortium name="EnsemblMetazoa"/>
        </authorList>
    </citation>
    <scope>IDENTIFICATION</scope>
</reference>
<name>A0A1X7UKB2_AMPQE</name>
<evidence type="ECO:0000313" key="2">
    <source>
        <dbReference type="EnsemblMetazoa" id="Aqu2.1.27939_001"/>
    </source>
</evidence>
<evidence type="ECO:0000256" key="1">
    <source>
        <dbReference type="SAM" id="MobiDB-lite"/>
    </source>
</evidence>
<dbReference type="InParanoid" id="A0A1X7UKB2"/>
<protein>
    <submittedName>
        <fullName evidence="2">Uncharacterized protein</fullName>
    </submittedName>
</protein>
<dbReference type="EnsemblMetazoa" id="Aqu2.1.27939_001">
    <property type="protein sequence ID" value="Aqu2.1.27939_001"/>
    <property type="gene ID" value="Aqu2.1.27939"/>
</dbReference>